<sequence>MGWGIWGPMGSLWGSMGPYGVGGRHGLGSLWGPYGGPMGLGGTWGGPFPWGDGAHTLFHNARTNPLPHGYEH</sequence>
<organism evidence="1 2">
    <name type="scientific">Anser cygnoides</name>
    <name type="common">Swan goose</name>
    <dbReference type="NCBI Taxonomy" id="8845"/>
    <lineage>
        <taxon>Eukaryota</taxon>
        <taxon>Metazoa</taxon>
        <taxon>Chordata</taxon>
        <taxon>Craniata</taxon>
        <taxon>Vertebrata</taxon>
        <taxon>Euteleostomi</taxon>
        <taxon>Archelosauria</taxon>
        <taxon>Archosauria</taxon>
        <taxon>Dinosauria</taxon>
        <taxon>Saurischia</taxon>
        <taxon>Theropoda</taxon>
        <taxon>Coelurosauria</taxon>
        <taxon>Aves</taxon>
        <taxon>Neognathae</taxon>
        <taxon>Galloanserae</taxon>
        <taxon>Anseriformes</taxon>
        <taxon>Anatidae</taxon>
        <taxon>Anserinae</taxon>
        <taxon>Anser</taxon>
    </lineage>
</organism>
<evidence type="ECO:0000313" key="1">
    <source>
        <dbReference type="Ensembl" id="ENSACDP00005011281.1"/>
    </source>
</evidence>
<dbReference type="Proteomes" id="UP000694521">
    <property type="component" value="Unplaced"/>
</dbReference>
<proteinExistence type="predicted"/>
<dbReference type="Ensembl" id="ENSACDT00005013559.1">
    <property type="protein sequence ID" value="ENSACDP00005011281.1"/>
    <property type="gene ID" value="ENSACDG00005008250.1"/>
</dbReference>
<dbReference type="AlphaFoldDB" id="A0A8B9DUE4"/>
<evidence type="ECO:0000313" key="2">
    <source>
        <dbReference type="Proteomes" id="UP000694521"/>
    </source>
</evidence>
<reference evidence="1" key="1">
    <citation type="submission" date="2025-08" db="UniProtKB">
        <authorList>
            <consortium name="Ensembl"/>
        </authorList>
    </citation>
    <scope>IDENTIFICATION</scope>
</reference>
<dbReference type="SUPFAM" id="SSF81411">
    <property type="entry name" value="Mitochondrial cytochrome c oxidase subunit VIa"/>
    <property type="match status" value="1"/>
</dbReference>
<keyword evidence="2" id="KW-1185">Reference proteome</keyword>
<dbReference type="Gene3D" id="4.10.95.10">
    <property type="entry name" value="Cytochrome c oxidase, subunit VIa"/>
    <property type="match status" value="1"/>
</dbReference>
<reference evidence="1" key="2">
    <citation type="submission" date="2025-09" db="UniProtKB">
        <authorList>
            <consortium name="Ensembl"/>
        </authorList>
    </citation>
    <scope>IDENTIFICATION</scope>
</reference>
<dbReference type="InterPro" id="IPR036418">
    <property type="entry name" value="Cyt_c_oxidase_su6a_sf"/>
</dbReference>
<name>A0A8B9DUE4_ANSCY</name>
<accession>A0A8B9DUE4</accession>
<protein>
    <submittedName>
        <fullName evidence="1">Uncharacterized protein</fullName>
    </submittedName>
</protein>